<name>A0AA48GKU8_9BACT</name>
<dbReference type="Proteomes" id="UP001238179">
    <property type="component" value="Chromosome"/>
</dbReference>
<evidence type="ECO:0000259" key="2">
    <source>
        <dbReference type="Pfam" id="PF11823"/>
    </source>
</evidence>
<protein>
    <recommendedName>
        <fullName evidence="2">Putative Se/S carrier protein-like domain-containing protein</fullName>
    </recommendedName>
</protein>
<sequence length="82" mass="8935">MLLLATYPSTHAALRAEQRLKAAGFAVDLIPVPRQIRSSCGFCLLVETAGTEGPVRDSGPEGLWTVLDPLPGNPRRRYEPHP</sequence>
<evidence type="ECO:0000256" key="1">
    <source>
        <dbReference type="SAM" id="MobiDB-lite"/>
    </source>
</evidence>
<accession>A0AA48GKU8</accession>
<dbReference type="EMBL" id="AP027080">
    <property type="protein sequence ID" value="BDU74921.1"/>
    <property type="molecule type" value="Genomic_DNA"/>
</dbReference>
<dbReference type="KEGG" id="msil:METEAL_40950"/>
<gene>
    <name evidence="3" type="ORF">METEAL_40950</name>
</gene>
<reference evidence="4" key="1">
    <citation type="journal article" date="2023" name="Int. J. Syst. Evol. Microbiol.">
        <title>Mesoterricola silvestris gen. nov., sp. nov., Mesoterricola sediminis sp. nov., Geothrix oryzae sp. nov., Geothrix edaphica sp. nov., Geothrix rubra sp. nov., and Geothrix limicola sp. nov., six novel members of Acidobacteriota isolated from soils.</title>
        <authorList>
            <person name="Itoh H."/>
            <person name="Sugisawa Y."/>
            <person name="Mise K."/>
            <person name="Xu Z."/>
            <person name="Kuniyasu M."/>
            <person name="Ushijima N."/>
            <person name="Kawano K."/>
            <person name="Kobayashi E."/>
            <person name="Shiratori Y."/>
            <person name="Masuda Y."/>
            <person name="Senoo K."/>
        </authorList>
    </citation>
    <scope>NUCLEOTIDE SEQUENCE [LARGE SCALE GENOMIC DNA]</scope>
    <source>
        <strain evidence="4">W79</strain>
    </source>
</reference>
<dbReference type="AlphaFoldDB" id="A0AA48GKU8"/>
<evidence type="ECO:0000313" key="3">
    <source>
        <dbReference type="EMBL" id="BDU74921.1"/>
    </source>
</evidence>
<feature type="domain" description="Putative Se/S carrier protein-like" evidence="2">
    <location>
        <begin position="4"/>
        <end position="48"/>
    </location>
</feature>
<feature type="region of interest" description="Disordered" evidence="1">
    <location>
        <begin position="51"/>
        <end position="82"/>
    </location>
</feature>
<dbReference type="RefSeq" id="WP_316413601.1">
    <property type="nucleotide sequence ID" value="NZ_AP027080.1"/>
</dbReference>
<proteinExistence type="predicted"/>
<dbReference type="InterPro" id="IPR021778">
    <property type="entry name" value="Se/S_carrier-like"/>
</dbReference>
<dbReference type="Pfam" id="PF11823">
    <property type="entry name" value="Se_S_carrier"/>
    <property type="match status" value="1"/>
</dbReference>
<keyword evidence="4" id="KW-1185">Reference proteome</keyword>
<evidence type="ECO:0000313" key="4">
    <source>
        <dbReference type="Proteomes" id="UP001238179"/>
    </source>
</evidence>
<organism evidence="3 4">
    <name type="scientific">Mesoterricola silvestris</name>
    <dbReference type="NCBI Taxonomy" id="2927979"/>
    <lineage>
        <taxon>Bacteria</taxon>
        <taxon>Pseudomonadati</taxon>
        <taxon>Acidobacteriota</taxon>
        <taxon>Holophagae</taxon>
        <taxon>Holophagales</taxon>
        <taxon>Holophagaceae</taxon>
        <taxon>Mesoterricola</taxon>
    </lineage>
</organism>